<sequence length="163" mass="19688">MKGNRKRLGTFHLKGGTTSAALPTETKDLCRRQITLSCPLKFRLSVFEVKKEIDNLRLEESLHLDRRRRRNRKDFFRRPRDVAPDLRYRRINRKEIKALGFLSRLKLEEFSFREYKLVRYIYLKILPRVDLVLYRYVHQLVTFGVLQLLETYLSNRELCSKLN</sequence>
<proteinExistence type="predicted"/>
<dbReference type="SMR" id="A0A650FZ89"/>
<name>A0A650FZ89_9VIRU</name>
<protein>
    <submittedName>
        <fullName evidence="1">Uncharacterized protein</fullName>
    </submittedName>
</protein>
<organism evidence="1">
    <name type="scientific">Matryoshka RNA virus 1</name>
    <dbReference type="NCBI Taxonomy" id="2683728"/>
    <lineage>
        <taxon>Viruses</taxon>
        <taxon>Riboviria</taxon>
    </lineage>
</organism>
<evidence type="ECO:0000313" key="1">
    <source>
        <dbReference type="EMBL" id="QGV56797.1"/>
    </source>
</evidence>
<reference evidence="1" key="1">
    <citation type="journal article" date="2019" name="PLoS Pathog.">
        <title>Novel RNA viruses associated with Plasmodium vivax in human malaria and Leucocytozoon parasites in avian disease.</title>
        <authorList>
            <person name="Charon J."/>
            <person name="Grigg M.J."/>
            <person name="Eden J.-S."/>
            <person name="Piera K.A."/>
            <person name="Rana H."/>
            <person name="William T."/>
            <person name="Rose K."/>
            <person name="Davenport M.P."/>
            <person name="Anstey N.M."/>
            <person name="Holmes E.C."/>
        </authorList>
    </citation>
    <scope>NUCLEOTIDE SEQUENCE</scope>
    <source>
        <strain evidence="1">MaRNAV-1.1</strain>
    </source>
</reference>
<dbReference type="EMBL" id="MN698826">
    <property type="protein sequence ID" value="QGV56797.1"/>
    <property type="molecule type" value="Genomic_RNA"/>
</dbReference>
<accession>A0A650FZ89</accession>